<sequence>MTGYFTGAVTTTALIGMEQATGMRSDAGLGRDCSVCLVPNRTDQRVHRFWPREFGLRLRSDLLLVPLPVGATKVSLSRFVYTMMVASVGNNLQFVPNRNEELTHYRTCVKYAQVGYIEAGRALNVFGGHGLAGLRIAKQRNVVSAHVSLNKYYVSITALFTSSQFGQALTAL</sequence>
<organism evidence="1 2">
    <name type="scientific">Rugamonas brunnea</name>
    <dbReference type="NCBI Taxonomy" id="2758569"/>
    <lineage>
        <taxon>Bacteria</taxon>
        <taxon>Pseudomonadati</taxon>
        <taxon>Pseudomonadota</taxon>
        <taxon>Betaproteobacteria</taxon>
        <taxon>Burkholderiales</taxon>
        <taxon>Oxalobacteraceae</taxon>
        <taxon>Telluria group</taxon>
        <taxon>Rugamonas</taxon>
    </lineage>
</organism>
<reference evidence="1 2" key="1">
    <citation type="submission" date="2020-07" db="EMBL/GenBank/DDBJ databases">
        <title>Novel species isolated from subtropical streams in China.</title>
        <authorList>
            <person name="Lu H."/>
        </authorList>
    </citation>
    <scope>NUCLEOTIDE SEQUENCE [LARGE SCALE GENOMIC DNA]</scope>
    <source>
        <strain evidence="1 2">LX20W</strain>
    </source>
</reference>
<dbReference type="Proteomes" id="UP000534388">
    <property type="component" value="Unassembled WGS sequence"/>
</dbReference>
<evidence type="ECO:0000313" key="2">
    <source>
        <dbReference type="Proteomes" id="UP000534388"/>
    </source>
</evidence>
<gene>
    <name evidence="1" type="ORF">H3H37_24585</name>
</gene>
<dbReference type="EMBL" id="JACEZT010000029">
    <property type="protein sequence ID" value="MBA5640247.1"/>
    <property type="molecule type" value="Genomic_DNA"/>
</dbReference>
<comment type="caution">
    <text evidence="1">The sequence shown here is derived from an EMBL/GenBank/DDBJ whole genome shotgun (WGS) entry which is preliminary data.</text>
</comment>
<protein>
    <submittedName>
        <fullName evidence="1">Uncharacterized protein</fullName>
    </submittedName>
</protein>
<keyword evidence="2" id="KW-1185">Reference proteome</keyword>
<dbReference type="RefSeq" id="WP_182167483.1">
    <property type="nucleotide sequence ID" value="NZ_JACEZT010000029.1"/>
</dbReference>
<evidence type="ECO:0000313" key="1">
    <source>
        <dbReference type="EMBL" id="MBA5640247.1"/>
    </source>
</evidence>
<name>A0A7W2EX69_9BURK</name>
<dbReference type="AlphaFoldDB" id="A0A7W2EX69"/>
<accession>A0A7W2EX69</accession>
<proteinExistence type="predicted"/>